<dbReference type="InterPro" id="IPR052980">
    <property type="entry name" value="Crinkler_effector"/>
</dbReference>
<dbReference type="AlphaFoldDB" id="A0A2V2UKA3"/>
<dbReference type="VEuPathDB" id="TriTrypDB:C4B63_209g16"/>
<evidence type="ECO:0000259" key="3">
    <source>
        <dbReference type="Pfam" id="PF20445"/>
    </source>
</evidence>
<dbReference type="Pfam" id="PF24466">
    <property type="entry name" value="DUF7578"/>
    <property type="match status" value="2"/>
</dbReference>
<dbReference type="InterPro" id="IPR046835">
    <property type="entry name" value="RHS_N"/>
</dbReference>
<feature type="domain" description="Retrotransposon hot spot protein N-terminal" evidence="3">
    <location>
        <begin position="381"/>
        <end position="497"/>
    </location>
</feature>
<evidence type="ECO:0000313" key="5">
    <source>
        <dbReference type="EMBL" id="PWU84675.1"/>
    </source>
</evidence>
<dbReference type="VEuPathDB" id="TriTrypDB:TcBrA4_0157860"/>
<sequence>MLKCTCFFVLRHGAQYVVHTVWISLFLRLPVISVSNFFLPYSSFDWSLVFSFNSIQLREQGETMSGNQASGVSRQDRRRLRLESNSDTDQPAATHIRVEEARQPQWTMSSTVEDILLEGSTNRTDMKLNDFLRNYVGGRAAVDEDHNVTMQVFVQEPDDYVQDQQLLKRICNLTAYQALEAIYKLHHEGVYSLEQWRDYERKDMVTPHVKGKMKGVLTQLLREGRHEAEERLRRAQEMKFTMSTNIEDVLFQGGVRVKDIKLNDFLTLRFDGKGIVATNRDVLLEEFFKEPTEYIHDARVLNEIKKTVPFLSMGRAVMDEVYMEEVVRMLHENGVFSLEQWEEYEGKDTVTPTERGKINAALSQARISTSVVTSTVLKEYYESVYNARWHHVVEVTDGNEEEQTGMGMEVREGTPPQSWTYKKSGYTLEKVDAVRQSGNAPPRLMVLTSDKGWPYSWEEDEFIRDCHVNCEVERVWQIVELYLIKWLSTRGETKLTPGRLLLIGTPGIGKSMNAGSYLLYQLLHYDVEKLPVVLYVIGNETFLFEKTTKTVTKYMGGASIEHVLASLSIRGVNAYIIYDVAKGGRKPYPLPNSRGWGMIVVTSPNEDNFGAWEKYKSPKRIIMNCPEKDDVKAMCVWMKRNEPTEQAEYWRNINGRVEEVGPILRYIFDESKYDGRIQSCKDTVGKLNRIDAEYYLHFGTTQMLGGDKVSHKLVKIVRVRGVHNIESTFNGLISSYLGNLTLCKLAELMAPNYFNLLVLAIKDDLISKPLEDHSLFAFLGAAFVNAIIPKLTELKLENDAPPHRCALRVHPHERPFKPFLLECLENFKKRINIECRVLYIPAAQNFPLVDGFFLLDSNLKTLVGLQITTASEHHTIPSTVRQSNERMAAYFNDWEEFSEGLSWEIIYIQHADSTPMNDWQGYGAVDSNNVSKKEKQKIAAFWNEKVRQYQLPISSGDAPRRF</sequence>
<dbReference type="VEuPathDB" id="TriTrypDB:TcCLB.507167.20"/>
<dbReference type="EMBL" id="PRFA01000209">
    <property type="protein sequence ID" value="PWU84675.1"/>
    <property type="molecule type" value="Genomic_DNA"/>
</dbReference>
<feature type="compositionally biased region" description="Polar residues" evidence="1">
    <location>
        <begin position="62"/>
        <end position="73"/>
    </location>
</feature>
<dbReference type="VEuPathDB" id="TriTrypDB:C3747_183g76"/>
<accession>A0A2V2UKA3</accession>
<feature type="domain" description="DUF7578" evidence="4">
    <location>
        <begin position="123"/>
        <end position="185"/>
    </location>
</feature>
<feature type="domain" description="Retrotransposon hot spot protein,C-terminal" evidence="2">
    <location>
        <begin position="501"/>
        <end position="795"/>
    </location>
</feature>
<dbReference type="InterPro" id="IPR006518">
    <property type="entry name" value="Trypano_RHS"/>
</dbReference>
<dbReference type="Pfam" id="PF07999">
    <property type="entry name" value="RHSP"/>
    <property type="match status" value="1"/>
</dbReference>
<evidence type="ECO:0000259" key="2">
    <source>
        <dbReference type="Pfam" id="PF07999"/>
    </source>
</evidence>
<feature type="domain" description="DUF7578" evidence="4">
    <location>
        <begin position="256"/>
        <end position="319"/>
    </location>
</feature>
<comment type="caution">
    <text evidence="5">The sequence shown here is derived from an EMBL/GenBank/DDBJ whole genome shotgun (WGS) entry which is preliminary data.</text>
</comment>
<dbReference type="NCBIfam" id="TIGR01631">
    <property type="entry name" value="Trypano_RHS"/>
    <property type="match status" value="2"/>
</dbReference>
<reference evidence="5 6" key="1">
    <citation type="journal article" date="2018" name="Microb. Genom.">
        <title>Expanding an expanded genome: long-read sequencing of Trypanosoma cruzi.</title>
        <authorList>
            <person name="Berna L."/>
            <person name="Rodriguez M."/>
            <person name="Chiribao M.L."/>
            <person name="Parodi-Talice A."/>
            <person name="Pita S."/>
            <person name="Rijo G."/>
            <person name="Alvarez-Valin F."/>
            <person name="Robello C."/>
        </authorList>
    </citation>
    <scope>NUCLEOTIDE SEQUENCE [LARGE SCALE GENOMIC DNA]</scope>
    <source>
        <strain evidence="5 6">Dm28c</strain>
    </source>
</reference>
<evidence type="ECO:0000256" key="1">
    <source>
        <dbReference type="SAM" id="MobiDB-lite"/>
    </source>
</evidence>
<name>A0A2V2UKA3_TRYCR</name>
<proteinExistence type="predicted"/>
<evidence type="ECO:0000313" key="6">
    <source>
        <dbReference type="Proteomes" id="UP000246121"/>
    </source>
</evidence>
<dbReference type="PANTHER" id="PTHR33129:SF3">
    <property type="entry name" value="HOT SPOT (RHS) PROTEIN, PUTATIVE-RELATED"/>
    <property type="match status" value="1"/>
</dbReference>
<dbReference type="VEuPathDB" id="TriTrypDB:ECC02_004639"/>
<dbReference type="VEuPathDB" id="TriTrypDB:TcCLB.506843.100"/>
<dbReference type="InterPro" id="IPR046836">
    <property type="entry name" value="RHS_C"/>
</dbReference>
<feature type="region of interest" description="Disordered" evidence="1">
    <location>
        <begin position="62"/>
        <end position="97"/>
    </location>
</feature>
<dbReference type="VEuPathDB" id="TriTrypDB:TCDM_13200"/>
<dbReference type="Pfam" id="PF20445">
    <property type="entry name" value="RHS_N"/>
    <property type="match status" value="1"/>
</dbReference>
<protein>
    <submittedName>
        <fullName evidence="5">Putative retrotransposon hot spot (RHS) protein</fullName>
    </submittedName>
</protein>
<dbReference type="VEuPathDB" id="TriTrypDB:TcCLB.507611.10"/>
<dbReference type="VEuPathDB" id="TriTrypDB:TcCLB.504505.20"/>
<dbReference type="VEuPathDB" id="TriTrypDB:BCY84_05810"/>
<dbReference type="VEuPathDB" id="TriTrypDB:TcG_09137"/>
<dbReference type="Proteomes" id="UP000246121">
    <property type="component" value="Unassembled WGS sequence"/>
</dbReference>
<gene>
    <name evidence="5" type="ORF">C4B63_209g16</name>
</gene>
<dbReference type="VEuPathDB" id="TriTrypDB:TcYC6_0048780"/>
<dbReference type="VEuPathDB" id="TriTrypDB:TcCL_NonESM11432"/>
<evidence type="ECO:0000259" key="4">
    <source>
        <dbReference type="Pfam" id="PF24466"/>
    </source>
</evidence>
<dbReference type="InterPro" id="IPR056000">
    <property type="entry name" value="DUF7578"/>
</dbReference>
<organism evidence="5 6">
    <name type="scientific">Trypanosoma cruzi</name>
    <dbReference type="NCBI Taxonomy" id="5693"/>
    <lineage>
        <taxon>Eukaryota</taxon>
        <taxon>Discoba</taxon>
        <taxon>Euglenozoa</taxon>
        <taxon>Kinetoplastea</taxon>
        <taxon>Metakinetoplastina</taxon>
        <taxon>Trypanosomatida</taxon>
        <taxon>Trypanosomatidae</taxon>
        <taxon>Trypanosoma</taxon>
        <taxon>Schizotrypanum</taxon>
    </lineage>
</organism>
<dbReference type="VEuPathDB" id="TriTrypDB:TCSYLVIO_008304"/>
<dbReference type="PANTHER" id="PTHR33129">
    <property type="entry name" value="PROTEIN KINASE DOMAIN-CONTAINING PROTEIN-RELATED"/>
    <property type="match status" value="1"/>
</dbReference>
<dbReference type="VEuPathDB" id="TriTrypDB:Tc_MARK_6445"/>